<dbReference type="InterPro" id="IPR023509">
    <property type="entry name" value="DTD-like_sf"/>
</dbReference>
<evidence type="ECO:0000313" key="1">
    <source>
        <dbReference type="EMBL" id="GAG48246.1"/>
    </source>
</evidence>
<accession>X0ZIU4</accession>
<proteinExistence type="predicted"/>
<dbReference type="GO" id="GO:0051499">
    <property type="term" value="F:D-aminoacyl-tRNA deacylase activity"/>
    <property type="evidence" value="ECO:0007669"/>
    <property type="project" value="InterPro"/>
</dbReference>
<feature type="non-terminal residue" evidence="1">
    <location>
        <position position="1"/>
    </location>
</feature>
<reference evidence="1" key="1">
    <citation type="journal article" date="2014" name="Front. Microbiol.">
        <title>High frequency of phylogenetically diverse reductive dehalogenase-homologous genes in deep subseafloor sedimentary metagenomes.</title>
        <authorList>
            <person name="Kawai M."/>
            <person name="Futagami T."/>
            <person name="Toyoda A."/>
            <person name="Takaki Y."/>
            <person name="Nishi S."/>
            <person name="Hori S."/>
            <person name="Arai W."/>
            <person name="Tsubouchi T."/>
            <person name="Morono Y."/>
            <person name="Uchiyama I."/>
            <person name="Ito T."/>
            <person name="Fujiyama A."/>
            <person name="Inagaki F."/>
            <person name="Takami H."/>
        </authorList>
    </citation>
    <scope>NUCLEOTIDE SEQUENCE</scope>
    <source>
        <strain evidence="1">Expedition CK06-06</strain>
    </source>
</reference>
<protein>
    <recommendedName>
        <fullName evidence="2">D-tyrosyl-tRNA(Tyr) deacylase</fullName>
    </recommendedName>
</protein>
<dbReference type="InterPro" id="IPR003732">
    <property type="entry name" value="Daa-tRNA_deacyls_DTD"/>
</dbReference>
<name>X0ZIU4_9ZZZZ</name>
<dbReference type="AlphaFoldDB" id="X0ZIU4"/>
<dbReference type="Pfam" id="PF02580">
    <property type="entry name" value="Tyr_Deacylase"/>
    <property type="match status" value="1"/>
</dbReference>
<dbReference type="EMBL" id="BARS01051735">
    <property type="protein sequence ID" value="GAG48246.1"/>
    <property type="molecule type" value="Genomic_DNA"/>
</dbReference>
<evidence type="ECO:0008006" key="2">
    <source>
        <dbReference type="Google" id="ProtNLM"/>
    </source>
</evidence>
<sequence>RPEFALPLVEQFAALLGEQGVPTQTGEFGAHMLVEIANDGPVTIYLER</sequence>
<dbReference type="Gene3D" id="3.50.80.10">
    <property type="entry name" value="D-tyrosyl-tRNA(Tyr) deacylase"/>
    <property type="match status" value="1"/>
</dbReference>
<dbReference type="GO" id="GO:0005737">
    <property type="term" value="C:cytoplasm"/>
    <property type="evidence" value="ECO:0007669"/>
    <property type="project" value="InterPro"/>
</dbReference>
<comment type="caution">
    <text evidence="1">The sequence shown here is derived from an EMBL/GenBank/DDBJ whole genome shotgun (WGS) entry which is preliminary data.</text>
</comment>
<gene>
    <name evidence="1" type="ORF">S01H1_77005</name>
</gene>
<dbReference type="SUPFAM" id="SSF69500">
    <property type="entry name" value="DTD-like"/>
    <property type="match status" value="1"/>
</dbReference>
<organism evidence="1">
    <name type="scientific">marine sediment metagenome</name>
    <dbReference type="NCBI Taxonomy" id="412755"/>
    <lineage>
        <taxon>unclassified sequences</taxon>
        <taxon>metagenomes</taxon>
        <taxon>ecological metagenomes</taxon>
    </lineage>
</organism>